<comment type="caution">
    <text evidence="1">The sequence shown here is derived from an EMBL/GenBank/DDBJ whole genome shotgun (WGS) entry which is preliminary data.</text>
</comment>
<evidence type="ECO:0000313" key="2">
    <source>
        <dbReference type="Proteomes" id="UP001472677"/>
    </source>
</evidence>
<evidence type="ECO:0000313" key="1">
    <source>
        <dbReference type="EMBL" id="KAK8558700.1"/>
    </source>
</evidence>
<keyword evidence="2" id="KW-1185">Reference proteome</keyword>
<proteinExistence type="predicted"/>
<dbReference type="EMBL" id="JBBPBM010000015">
    <property type="protein sequence ID" value="KAK8558700.1"/>
    <property type="molecule type" value="Genomic_DNA"/>
</dbReference>
<name>A0ABR2EH49_9ROSI</name>
<gene>
    <name evidence="1" type="ORF">V6N12_042000</name>
</gene>
<dbReference type="Proteomes" id="UP001472677">
    <property type="component" value="Unassembled WGS sequence"/>
</dbReference>
<organism evidence="1 2">
    <name type="scientific">Hibiscus sabdariffa</name>
    <name type="common">roselle</name>
    <dbReference type="NCBI Taxonomy" id="183260"/>
    <lineage>
        <taxon>Eukaryota</taxon>
        <taxon>Viridiplantae</taxon>
        <taxon>Streptophyta</taxon>
        <taxon>Embryophyta</taxon>
        <taxon>Tracheophyta</taxon>
        <taxon>Spermatophyta</taxon>
        <taxon>Magnoliopsida</taxon>
        <taxon>eudicotyledons</taxon>
        <taxon>Gunneridae</taxon>
        <taxon>Pentapetalae</taxon>
        <taxon>rosids</taxon>
        <taxon>malvids</taxon>
        <taxon>Malvales</taxon>
        <taxon>Malvaceae</taxon>
        <taxon>Malvoideae</taxon>
        <taxon>Hibiscus</taxon>
    </lineage>
</organism>
<reference evidence="1 2" key="1">
    <citation type="journal article" date="2024" name="G3 (Bethesda)">
        <title>Genome assembly of Hibiscus sabdariffa L. provides insights into metabolisms of medicinal natural products.</title>
        <authorList>
            <person name="Kim T."/>
        </authorList>
    </citation>
    <scope>NUCLEOTIDE SEQUENCE [LARGE SCALE GENOMIC DNA]</scope>
    <source>
        <strain evidence="1">TK-2024</strain>
        <tissue evidence="1">Old leaves</tissue>
    </source>
</reference>
<protein>
    <submittedName>
        <fullName evidence="1">Uncharacterized protein</fullName>
    </submittedName>
</protein>
<sequence>MPPSSITSAFIPEDCSSFTISVFETHIHHTPTFPSSSHLEPTLSFTQTPHQASAKLYATLIEPLHFAISLLNPYLAFKSSLHLQTSSTITERPTIITTAPSASELALTITGHPKLPPLVTLQFTPSPKPFHQYLFTELTTH</sequence>
<accession>A0ABR2EH49</accession>